<dbReference type="Proteomes" id="UP000274046">
    <property type="component" value="Unassembled WGS sequence"/>
</dbReference>
<dbReference type="AlphaFoldDB" id="A0A3N0BNE9"/>
<dbReference type="OrthoDB" id="769241at2"/>
<organism evidence="1 2">
    <name type="scientific">Pedobacter jejuensis</name>
    <dbReference type="NCBI Taxonomy" id="1268550"/>
    <lineage>
        <taxon>Bacteria</taxon>
        <taxon>Pseudomonadati</taxon>
        <taxon>Bacteroidota</taxon>
        <taxon>Sphingobacteriia</taxon>
        <taxon>Sphingobacteriales</taxon>
        <taxon>Sphingobacteriaceae</taxon>
        <taxon>Pedobacter</taxon>
    </lineage>
</organism>
<name>A0A3N0BNE9_9SPHI</name>
<gene>
    <name evidence="1" type="ORF">D7004_18860</name>
</gene>
<keyword evidence="2" id="KW-1185">Reference proteome</keyword>
<dbReference type="RefSeq" id="WP_123207376.1">
    <property type="nucleotide sequence ID" value="NZ_RBEE01000044.1"/>
</dbReference>
<dbReference type="EMBL" id="RBEE01000044">
    <property type="protein sequence ID" value="RNL50264.1"/>
    <property type="molecule type" value="Genomic_DNA"/>
</dbReference>
<proteinExistence type="predicted"/>
<sequence length="102" mass="11605">MKSDALKYVLICFFVAMLLLKTTGVASAFIDSIKNTECNIANQDSAEKEEKKIESEYFDNQLFSVQHIKIPVILKVKKDYQTNNTLLSYFPEVLTPPPSRIS</sequence>
<protein>
    <submittedName>
        <fullName evidence="1">Uncharacterized protein</fullName>
    </submittedName>
</protein>
<reference evidence="1 2" key="1">
    <citation type="submission" date="2018-10" db="EMBL/GenBank/DDBJ databases">
        <title>Genome sequencing of Pedobacter jejuensis TNB23.</title>
        <authorList>
            <person name="Cho Y.-J."/>
            <person name="Cho A."/>
            <person name="Kim O.-S."/>
        </authorList>
    </citation>
    <scope>NUCLEOTIDE SEQUENCE [LARGE SCALE GENOMIC DNA]</scope>
    <source>
        <strain evidence="1 2">TNB23</strain>
    </source>
</reference>
<accession>A0A3N0BNE9</accession>
<evidence type="ECO:0000313" key="1">
    <source>
        <dbReference type="EMBL" id="RNL50264.1"/>
    </source>
</evidence>
<comment type="caution">
    <text evidence="1">The sequence shown here is derived from an EMBL/GenBank/DDBJ whole genome shotgun (WGS) entry which is preliminary data.</text>
</comment>
<evidence type="ECO:0000313" key="2">
    <source>
        <dbReference type="Proteomes" id="UP000274046"/>
    </source>
</evidence>